<reference evidence="2 3" key="1">
    <citation type="submission" date="2019-09" db="EMBL/GenBank/DDBJ databases">
        <title>Segnochrobactrum spirostomi gen. nov., sp. nov., isolated from the ciliate Spirostomum cf. yagiui and description of a novel family, Segnochrobactraceae fam. nov. within the order Rhizobiales of the class Alphaproteobacteria.</title>
        <authorList>
            <person name="Akter S."/>
            <person name="Shazib S.U.A."/>
            <person name="Shin M.K."/>
        </authorList>
    </citation>
    <scope>NUCLEOTIDE SEQUENCE [LARGE SCALE GENOMIC DNA]</scope>
    <source>
        <strain evidence="2 3">Sp-1</strain>
    </source>
</reference>
<evidence type="ECO:0000313" key="3">
    <source>
        <dbReference type="Proteomes" id="UP000332515"/>
    </source>
</evidence>
<evidence type="ECO:0000313" key="2">
    <source>
        <dbReference type="EMBL" id="MQT12611.1"/>
    </source>
</evidence>
<protein>
    <submittedName>
        <fullName evidence="2">Type II toxin-antitoxin system RelE/ParE family toxin</fullName>
    </submittedName>
</protein>
<gene>
    <name evidence="2" type="ORF">F0357_08070</name>
</gene>
<dbReference type="InterPro" id="IPR035093">
    <property type="entry name" value="RelE/ParE_toxin_dom_sf"/>
</dbReference>
<keyword evidence="3" id="KW-1185">Reference proteome</keyword>
<organism evidence="2 3">
    <name type="scientific">Segnochrobactrum spirostomi</name>
    <dbReference type="NCBI Taxonomy" id="2608987"/>
    <lineage>
        <taxon>Bacteria</taxon>
        <taxon>Pseudomonadati</taxon>
        <taxon>Pseudomonadota</taxon>
        <taxon>Alphaproteobacteria</taxon>
        <taxon>Hyphomicrobiales</taxon>
        <taxon>Segnochrobactraceae</taxon>
        <taxon>Segnochrobactrum</taxon>
    </lineage>
</organism>
<evidence type="ECO:0000256" key="1">
    <source>
        <dbReference type="ARBA" id="ARBA00022649"/>
    </source>
</evidence>
<comment type="caution">
    <text evidence="2">The sequence shown here is derived from an EMBL/GenBank/DDBJ whole genome shotgun (WGS) entry which is preliminary data.</text>
</comment>
<dbReference type="Pfam" id="PF05016">
    <property type="entry name" value="ParE_toxin"/>
    <property type="match status" value="1"/>
</dbReference>
<dbReference type="Gene3D" id="3.30.2310.20">
    <property type="entry name" value="RelE-like"/>
    <property type="match status" value="1"/>
</dbReference>
<keyword evidence="1" id="KW-1277">Toxin-antitoxin system</keyword>
<sequence length="99" mass="11320">MRRLLLSAAARRDLRSIVVYTREVWGTSQAERYRRMLEDAFERLRSDEHPGCSRPDLGAGRSSLRAGRHVVVFRIDGGVVRIVRVLHVSMVPRRHLGGD</sequence>
<accession>A0A6A7Y3D8</accession>
<proteinExistence type="predicted"/>
<dbReference type="AlphaFoldDB" id="A0A6A7Y3D8"/>
<dbReference type="EMBL" id="VWNA01000001">
    <property type="protein sequence ID" value="MQT12611.1"/>
    <property type="molecule type" value="Genomic_DNA"/>
</dbReference>
<dbReference type="Proteomes" id="UP000332515">
    <property type="component" value="Unassembled WGS sequence"/>
</dbReference>
<name>A0A6A7Y3D8_9HYPH</name>
<dbReference type="RefSeq" id="WP_376767792.1">
    <property type="nucleotide sequence ID" value="NZ_VWNA01000001.1"/>
</dbReference>
<dbReference type="InterPro" id="IPR007712">
    <property type="entry name" value="RelE/ParE_toxin"/>
</dbReference>